<dbReference type="Pfam" id="PF03009">
    <property type="entry name" value="GDPD"/>
    <property type="match status" value="1"/>
</dbReference>
<dbReference type="PROSITE" id="PS51704">
    <property type="entry name" value="GP_PDE"/>
    <property type="match status" value="1"/>
</dbReference>
<dbReference type="RefSeq" id="WP_182559394.1">
    <property type="nucleotide sequence ID" value="NZ_JACGWT010000002.1"/>
</dbReference>
<comment type="caution">
    <text evidence="2">The sequence shown here is derived from an EMBL/GenBank/DDBJ whole genome shotgun (WGS) entry which is preliminary data.</text>
</comment>
<dbReference type="EC" id="3.1.4.46" evidence="2"/>
<sequence length="273" mass="29669">MTTEDEPLVIFAHRGFSGRVPEMTRAAYREAISFAAAEAIPLGLEADLHFAADDTLVCLHDLDLDRTTDRSGPVFARTTAQLREVDFGARRRAKLGARPDDGALVTCTDLLDLAARAIEDGVRISLNLETKHPNPRGFAVDDRVAALVTDRGWDVAGSPARVISFAPASLARVGRLLPQVPRTYLVERTLAPVADGRLPDGIRIVGPDLALVRADPDFVARARRRGNAVHVWTVNDPDDVAFCLEVGVTGFTTDFPDRVLAVLRDHGLTHRLG</sequence>
<keyword evidence="2" id="KW-0378">Hydrolase</keyword>
<name>A0A7W3IRC7_9ACTN</name>
<dbReference type="GO" id="GO:0006629">
    <property type="term" value="P:lipid metabolic process"/>
    <property type="evidence" value="ECO:0007669"/>
    <property type="project" value="InterPro"/>
</dbReference>
<dbReference type="PANTHER" id="PTHR46211">
    <property type="entry name" value="GLYCEROPHOSPHORYL DIESTER PHOSPHODIESTERASE"/>
    <property type="match status" value="1"/>
</dbReference>
<dbReference type="GO" id="GO:0008889">
    <property type="term" value="F:glycerophosphodiester phosphodiesterase activity"/>
    <property type="evidence" value="ECO:0007669"/>
    <property type="project" value="UniProtKB-EC"/>
</dbReference>
<feature type="domain" description="GP-PDE" evidence="1">
    <location>
        <begin position="8"/>
        <end position="263"/>
    </location>
</feature>
<dbReference type="PANTHER" id="PTHR46211:SF13">
    <property type="entry name" value="GLYCEROPHOSPHODIESTER PHOSPHODIESTERASE 1-RELATED"/>
    <property type="match status" value="1"/>
</dbReference>
<dbReference type="Gene3D" id="3.20.20.190">
    <property type="entry name" value="Phosphatidylinositol (PI) phosphodiesterase"/>
    <property type="match status" value="1"/>
</dbReference>
<dbReference type="EMBL" id="JACGWT010000002">
    <property type="protein sequence ID" value="MBA8793841.1"/>
    <property type="molecule type" value="Genomic_DNA"/>
</dbReference>
<dbReference type="InterPro" id="IPR030395">
    <property type="entry name" value="GP_PDE_dom"/>
</dbReference>
<dbReference type="SUPFAM" id="SSF51695">
    <property type="entry name" value="PLC-like phosphodiesterases"/>
    <property type="match status" value="1"/>
</dbReference>
<evidence type="ECO:0000259" key="1">
    <source>
        <dbReference type="PROSITE" id="PS51704"/>
    </source>
</evidence>
<reference evidence="2 3" key="1">
    <citation type="submission" date="2020-07" db="EMBL/GenBank/DDBJ databases">
        <title>Sequencing the genomes of 1000 actinobacteria strains.</title>
        <authorList>
            <person name="Klenk H.-P."/>
        </authorList>
    </citation>
    <scope>NUCLEOTIDE SEQUENCE [LARGE SCALE GENOMIC DNA]</scope>
    <source>
        <strain evidence="2 3">DSM 100723</strain>
    </source>
</reference>
<dbReference type="AlphaFoldDB" id="A0A7W3IRC7"/>
<organism evidence="2 3">
    <name type="scientific">Microlunatus kandeliicorticis</name>
    <dbReference type="NCBI Taxonomy" id="1759536"/>
    <lineage>
        <taxon>Bacteria</taxon>
        <taxon>Bacillati</taxon>
        <taxon>Actinomycetota</taxon>
        <taxon>Actinomycetes</taxon>
        <taxon>Propionibacteriales</taxon>
        <taxon>Propionibacteriaceae</taxon>
        <taxon>Microlunatus</taxon>
    </lineage>
</organism>
<accession>A0A7W3IRC7</accession>
<gene>
    <name evidence="2" type="ORF">FHX74_001446</name>
</gene>
<dbReference type="InterPro" id="IPR017946">
    <property type="entry name" value="PLC-like_Pdiesterase_TIM-brl"/>
</dbReference>
<keyword evidence="3" id="KW-1185">Reference proteome</keyword>
<evidence type="ECO:0000313" key="3">
    <source>
        <dbReference type="Proteomes" id="UP000523079"/>
    </source>
</evidence>
<evidence type="ECO:0000313" key="2">
    <source>
        <dbReference type="EMBL" id="MBA8793841.1"/>
    </source>
</evidence>
<dbReference type="Proteomes" id="UP000523079">
    <property type="component" value="Unassembled WGS sequence"/>
</dbReference>
<protein>
    <submittedName>
        <fullName evidence="2">Glycerophosphoryl diester phosphodiesterase</fullName>
        <ecNumber evidence="2">3.1.4.46</ecNumber>
    </submittedName>
</protein>
<proteinExistence type="predicted"/>